<accession>A0AAJ5ZAW6</accession>
<feature type="transmembrane region" description="Helical" evidence="1">
    <location>
        <begin position="21"/>
        <end position="38"/>
    </location>
</feature>
<organism evidence="2 3">
    <name type="scientific">Aeromonas caviae</name>
    <name type="common">Aeromonas punctata</name>
    <dbReference type="NCBI Taxonomy" id="648"/>
    <lineage>
        <taxon>Bacteria</taxon>
        <taxon>Pseudomonadati</taxon>
        <taxon>Pseudomonadota</taxon>
        <taxon>Gammaproteobacteria</taxon>
        <taxon>Aeromonadales</taxon>
        <taxon>Aeromonadaceae</taxon>
        <taxon>Aeromonas</taxon>
    </lineage>
</organism>
<dbReference type="AlphaFoldDB" id="A0AAJ5ZAW6"/>
<dbReference type="EMBL" id="CP120943">
    <property type="protein sequence ID" value="WFG00259.1"/>
    <property type="molecule type" value="Genomic_DNA"/>
</dbReference>
<sequence>MSRNGGGQPLALGMDAQEWNIVILIFIVMFLVNLEYFFPGVYTGPWVFVKQLEIKFILLFSGVLNEEYERSLRYILSRLEVIDAGSISFDSITRVEAETRTFMSIVYGAVGIICAAKLFFRPSFDKPLDLEELIDLQTKRVWRFNRHLAKTNPLRHSLDIRVGPYRIRQRPSDLLP</sequence>
<gene>
    <name evidence="2" type="ORF">P5S46_21085</name>
</gene>
<evidence type="ECO:0000256" key="1">
    <source>
        <dbReference type="SAM" id="Phobius"/>
    </source>
</evidence>
<protein>
    <submittedName>
        <fullName evidence="2">Uncharacterized protein</fullName>
    </submittedName>
</protein>
<geneLocation type="plasmid" evidence="2 3">
    <name>pAC1520</name>
</geneLocation>
<evidence type="ECO:0000313" key="3">
    <source>
        <dbReference type="Proteomes" id="UP001218423"/>
    </source>
</evidence>
<evidence type="ECO:0000313" key="2">
    <source>
        <dbReference type="EMBL" id="WFG00259.1"/>
    </source>
</evidence>
<proteinExistence type="predicted"/>
<keyword evidence="1" id="KW-0472">Membrane</keyword>
<keyword evidence="1" id="KW-1133">Transmembrane helix</keyword>
<dbReference type="Proteomes" id="UP001218423">
    <property type="component" value="Plasmid pAC1520"/>
</dbReference>
<name>A0AAJ5ZAW6_AERCA</name>
<keyword evidence="2" id="KW-0614">Plasmid</keyword>
<keyword evidence="1" id="KW-0812">Transmembrane</keyword>
<dbReference type="RefSeq" id="WP_277857205.1">
    <property type="nucleotide sequence ID" value="NZ_CP120943.1"/>
</dbReference>
<reference evidence="2" key="1">
    <citation type="submission" date="2023-03" db="EMBL/GenBank/DDBJ databases">
        <title>Aeromonas caviae strain AC1520.</title>
        <authorList>
            <person name="Xie T."/>
            <person name="Zhang Q."/>
            <person name="Deng J."/>
            <person name="Li X."/>
        </authorList>
    </citation>
    <scope>NUCLEOTIDE SEQUENCE</scope>
    <source>
        <strain evidence="2">AC1520</strain>
        <plasmid evidence="2">pAC1520</plasmid>
    </source>
</reference>
<feature type="transmembrane region" description="Helical" evidence="1">
    <location>
        <begin position="101"/>
        <end position="120"/>
    </location>
</feature>